<sequence>MDNDNNNHRSGILMPKPSRFNAYETYFSTEFHDAYFTGRNHPIEFEPAFIKLLKPTYDTEEIDDIEIDLYSGSNEFFEKSVTTSFDVMLDYMILLRTRNHQSLESVVHNSSVVTRRGVLNKLLNAPYKDASEFKFAVKKFRGIFFIKELETLSFFQRQKIHIPQSPLMFLTKFKHHLTYLLNNKSYKPTKEVCSWEQNQELDFLEIKLLYGQLEPRIDSPYLCEKLRKWYFQSKLVQSETVVVGSRENYVVTSVKKLKVDTFPTMVNIQYKWNPATCYSAPLSVISTVCEFYDKNVKEDETLVVELKPYTADLTYQICHDDVLTVLPKKFKNAFGGGYVIQTEKGFMDGAVKKCVRG</sequence>
<dbReference type="Proteomes" id="UP000887580">
    <property type="component" value="Unplaced"/>
</dbReference>
<protein>
    <submittedName>
        <fullName evidence="2">Decapping nuclease</fullName>
    </submittedName>
</protein>
<evidence type="ECO:0000313" key="1">
    <source>
        <dbReference type="Proteomes" id="UP000887580"/>
    </source>
</evidence>
<organism evidence="1 2">
    <name type="scientific">Panagrolaimus sp. PS1159</name>
    <dbReference type="NCBI Taxonomy" id="55785"/>
    <lineage>
        <taxon>Eukaryota</taxon>
        <taxon>Metazoa</taxon>
        <taxon>Ecdysozoa</taxon>
        <taxon>Nematoda</taxon>
        <taxon>Chromadorea</taxon>
        <taxon>Rhabditida</taxon>
        <taxon>Tylenchina</taxon>
        <taxon>Panagrolaimomorpha</taxon>
        <taxon>Panagrolaimoidea</taxon>
        <taxon>Panagrolaimidae</taxon>
        <taxon>Panagrolaimus</taxon>
    </lineage>
</organism>
<reference evidence="2" key="1">
    <citation type="submission" date="2022-11" db="UniProtKB">
        <authorList>
            <consortium name="WormBaseParasite"/>
        </authorList>
    </citation>
    <scope>IDENTIFICATION</scope>
</reference>
<accession>A0AC35GG29</accession>
<proteinExistence type="predicted"/>
<evidence type="ECO:0000313" key="2">
    <source>
        <dbReference type="WBParaSite" id="PS1159_v2.g4712.t1"/>
    </source>
</evidence>
<dbReference type="WBParaSite" id="PS1159_v2.g4712.t1">
    <property type="protein sequence ID" value="PS1159_v2.g4712.t1"/>
    <property type="gene ID" value="PS1159_v2.g4712"/>
</dbReference>
<name>A0AC35GG29_9BILA</name>